<keyword evidence="3 8" id="KW-0378">Hydrolase</keyword>
<dbReference type="FunFam" id="2.10.109.10:FF:000015">
    <property type="entry name" value="Mitochondrial inner membrane protease subunit 1"/>
    <property type="match status" value="1"/>
</dbReference>
<dbReference type="InterPro" id="IPR036286">
    <property type="entry name" value="LexA/Signal_pep-like_sf"/>
</dbReference>
<keyword evidence="2 8" id="KW-0999">Mitochondrion inner membrane</keyword>
<dbReference type="GO" id="GO:0004252">
    <property type="term" value="F:serine-type endopeptidase activity"/>
    <property type="evidence" value="ECO:0007669"/>
    <property type="project" value="InterPro"/>
</dbReference>
<evidence type="ECO:0000256" key="6">
    <source>
        <dbReference type="ARBA" id="ARBA00038445"/>
    </source>
</evidence>
<dbReference type="EMBL" id="LCZI01001386">
    <property type="protein sequence ID" value="KKZ60936.1"/>
    <property type="molecule type" value="Genomic_DNA"/>
</dbReference>
<evidence type="ECO:0000313" key="10">
    <source>
        <dbReference type="EMBL" id="KKZ60936.1"/>
    </source>
</evidence>
<protein>
    <recommendedName>
        <fullName evidence="8">Mitochondrial inner membrane protease subunit</fullName>
        <ecNumber evidence="8">3.4.21.-</ecNumber>
    </recommendedName>
</protein>
<organism evidence="10 11">
    <name type="scientific">[Emmonsia] crescens</name>
    <dbReference type="NCBI Taxonomy" id="73230"/>
    <lineage>
        <taxon>Eukaryota</taxon>
        <taxon>Fungi</taxon>
        <taxon>Dikarya</taxon>
        <taxon>Ascomycota</taxon>
        <taxon>Pezizomycotina</taxon>
        <taxon>Eurotiomycetes</taxon>
        <taxon>Eurotiomycetidae</taxon>
        <taxon>Onygenales</taxon>
        <taxon>Ajellomycetaceae</taxon>
        <taxon>Emergomyces</taxon>
    </lineage>
</organism>
<dbReference type="InterPro" id="IPR019758">
    <property type="entry name" value="Pept_S26A_signal_pept_1_CS"/>
</dbReference>
<keyword evidence="8" id="KW-0645">Protease</keyword>
<dbReference type="AlphaFoldDB" id="A0A0G2J7H0"/>
<comment type="similarity">
    <text evidence="6">Belongs to the peptidase S26 family. IMP1 subfamily.</text>
</comment>
<gene>
    <name evidence="10" type="ORF">EMCG_04409</name>
</gene>
<dbReference type="Gene3D" id="2.10.109.10">
    <property type="entry name" value="Umud Fragment, subunit A"/>
    <property type="match status" value="1"/>
</dbReference>
<evidence type="ECO:0000256" key="1">
    <source>
        <dbReference type="ARBA" id="ARBA00004273"/>
    </source>
</evidence>
<dbReference type="GO" id="GO:0006465">
    <property type="term" value="P:signal peptide processing"/>
    <property type="evidence" value="ECO:0007669"/>
    <property type="project" value="InterPro"/>
</dbReference>
<dbReference type="InterPro" id="IPR019533">
    <property type="entry name" value="Peptidase_S26"/>
</dbReference>
<evidence type="ECO:0000313" key="11">
    <source>
        <dbReference type="Proteomes" id="UP000034164"/>
    </source>
</evidence>
<feature type="active site" evidence="7">
    <location>
        <position position="88"/>
    </location>
</feature>
<evidence type="ECO:0000256" key="7">
    <source>
        <dbReference type="PIRSR" id="PIRSR600223-1"/>
    </source>
</evidence>
<dbReference type="NCBIfam" id="TIGR02227">
    <property type="entry name" value="sigpep_I_bact"/>
    <property type="match status" value="1"/>
</dbReference>
<accession>A0A0G2J7H0</accession>
<keyword evidence="5" id="KW-0472">Membrane</keyword>
<feature type="domain" description="Peptidase S26" evidence="9">
    <location>
        <begin position="39"/>
        <end position="154"/>
    </location>
</feature>
<comment type="caution">
    <text evidence="10">The sequence shown here is derived from an EMBL/GenBank/DDBJ whole genome shotgun (WGS) entry which is preliminary data.</text>
</comment>
<dbReference type="PROSITE" id="PS00761">
    <property type="entry name" value="SPASE_I_3"/>
    <property type="match status" value="1"/>
</dbReference>
<dbReference type="GO" id="GO:0042720">
    <property type="term" value="C:mitochondrial inner membrane peptidase complex"/>
    <property type="evidence" value="ECO:0007669"/>
    <property type="project" value="TreeGrafter"/>
</dbReference>
<dbReference type="PRINTS" id="PR00727">
    <property type="entry name" value="LEADERPTASE"/>
</dbReference>
<feature type="active site" evidence="7">
    <location>
        <position position="44"/>
    </location>
</feature>
<dbReference type="InterPro" id="IPR000223">
    <property type="entry name" value="Pept_S26A_signal_pept_1"/>
</dbReference>
<dbReference type="SUPFAM" id="SSF51306">
    <property type="entry name" value="LexA/Signal peptidase"/>
    <property type="match status" value="1"/>
</dbReference>
<dbReference type="VEuPathDB" id="FungiDB:EMCG_04409"/>
<dbReference type="Pfam" id="PF10502">
    <property type="entry name" value="Peptidase_S26"/>
    <property type="match status" value="1"/>
</dbReference>
<dbReference type="OrthoDB" id="308440at2759"/>
<dbReference type="PANTHER" id="PTHR12383:SF16">
    <property type="entry name" value="MITOCHONDRIAL INNER MEMBRANE PROTEASE SUBUNIT 1"/>
    <property type="match status" value="1"/>
</dbReference>
<keyword evidence="4 8" id="KW-0496">Mitochondrion</keyword>
<evidence type="ECO:0000259" key="9">
    <source>
        <dbReference type="Pfam" id="PF10502"/>
    </source>
</evidence>
<evidence type="ECO:0000256" key="4">
    <source>
        <dbReference type="ARBA" id="ARBA00023128"/>
    </source>
</evidence>
<evidence type="ECO:0000256" key="8">
    <source>
        <dbReference type="RuleBase" id="RU362041"/>
    </source>
</evidence>
<evidence type="ECO:0000256" key="2">
    <source>
        <dbReference type="ARBA" id="ARBA00022792"/>
    </source>
</evidence>
<dbReference type="InterPro" id="IPR052064">
    <property type="entry name" value="Mito_IMP1_subunit"/>
</dbReference>
<dbReference type="PANTHER" id="PTHR12383">
    <property type="entry name" value="PROTEASE FAMILY S26 MITOCHONDRIAL INNER MEMBRANE PROTEASE-RELATED"/>
    <property type="match status" value="1"/>
</dbReference>
<evidence type="ECO:0000256" key="3">
    <source>
        <dbReference type="ARBA" id="ARBA00022801"/>
    </source>
</evidence>
<proteinExistence type="inferred from homology"/>
<dbReference type="GO" id="GO:0006627">
    <property type="term" value="P:protein processing involved in protein targeting to mitochondrion"/>
    <property type="evidence" value="ECO:0007669"/>
    <property type="project" value="TreeGrafter"/>
</dbReference>
<comment type="subcellular location">
    <subcellularLocation>
        <location evidence="1 8">Mitochondrion inner membrane</location>
    </subcellularLocation>
</comment>
<evidence type="ECO:0000256" key="5">
    <source>
        <dbReference type="ARBA" id="ARBA00023136"/>
    </source>
</evidence>
<dbReference type="Proteomes" id="UP000034164">
    <property type="component" value="Unassembled WGS sequence"/>
</dbReference>
<dbReference type="EC" id="3.4.21.-" evidence="8"/>
<reference evidence="11" key="1">
    <citation type="journal article" date="2015" name="PLoS Genet.">
        <title>The dynamic genome and transcriptome of the human fungal pathogen Blastomyces and close relative Emmonsia.</title>
        <authorList>
            <person name="Munoz J.F."/>
            <person name="Gauthier G.M."/>
            <person name="Desjardins C.A."/>
            <person name="Gallo J.E."/>
            <person name="Holder J."/>
            <person name="Sullivan T.D."/>
            <person name="Marty A.J."/>
            <person name="Carmen J.C."/>
            <person name="Chen Z."/>
            <person name="Ding L."/>
            <person name="Gujja S."/>
            <person name="Magrini V."/>
            <person name="Misas E."/>
            <person name="Mitreva M."/>
            <person name="Priest M."/>
            <person name="Saif S."/>
            <person name="Whiston E.A."/>
            <person name="Young S."/>
            <person name="Zeng Q."/>
            <person name="Goldman W.E."/>
            <person name="Mardis E.R."/>
            <person name="Taylor J.W."/>
            <person name="McEwen J.G."/>
            <person name="Clay O.K."/>
            <person name="Klein B.S."/>
            <person name="Cuomo C.A."/>
        </authorList>
    </citation>
    <scope>NUCLEOTIDE SEQUENCE [LARGE SCALE GENOMIC DNA]</scope>
    <source>
        <strain evidence="11">UAMH 3008</strain>
    </source>
</reference>
<name>A0A0G2J7H0_9EURO</name>
<sequence length="178" mass="19645">MNGRILTTLKQRTVPTVLGAVAVTGGWKLFNEHCYSYQACSGPSMYPTINFRGEWLLVSKLHKHGKGVEVGDLVMFKNPLFRGRTATKRVLGMPGDFVLKDAPSSADDAKGDDDAEMIRVPEGHIWVIGDNLPWSRDSRFHGPLPLGLVMGKVIAKGKANSIPRWVRNTLEPAKFSDD</sequence>
<dbReference type="CDD" id="cd06530">
    <property type="entry name" value="S26_SPase_I"/>
    <property type="match status" value="1"/>
</dbReference>